<evidence type="ECO:0000256" key="5">
    <source>
        <dbReference type="ARBA" id="ARBA00022525"/>
    </source>
</evidence>
<comment type="catalytic activity">
    <reaction evidence="11">
        <text>a 6-(alpha-D-glucosaminyl)-1-(1,2-diacyl-sn-glycero-3-phospho)-1D-myo-inositol + H2O = 6-(alpha-D-glucosaminyl)-1D-myo-inositol + a 1,2-diacyl-sn-glycero-3-phosphate + H(+)</text>
        <dbReference type="Rhea" id="RHEA:10832"/>
        <dbReference type="ChEBI" id="CHEBI:15377"/>
        <dbReference type="ChEBI" id="CHEBI:15378"/>
        <dbReference type="ChEBI" id="CHEBI:57997"/>
        <dbReference type="ChEBI" id="CHEBI:58608"/>
        <dbReference type="ChEBI" id="CHEBI:58700"/>
        <dbReference type="EC" id="3.1.4.50"/>
    </reaction>
</comment>
<dbReference type="InterPro" id="IPR013519">
    <property type="entry name" value="Int_alpha_beta-p"/>
</dbReference>
<organism evidence="15 16">
    <name type="scientific">Heterostelium pallidum (strain ATCC 26659 / Pp 5 / PN500)</name>
    <name type="common">Cellular slime mold</name>
    <name type="synonym">Polysphondylium pallidum</name>
    <dbReference type="NCBI Taxonomy" id="670386"/>
    <lineage>
        <taxon>Eukaryota</taxon>
        <taxon>Amoebozoa</taxon>
        <taxon>Evosea</taxon>
        <taxon>Eumycetozoa</taxon>
        <taxon>Dictyostelia</taxon>
        <taxon>Acytosteliales</taxon>
        <taxon>Acytosteliaceae</taxon>
        <taxon>Heterostelium</taxon>
    </lineage>
</organism>
<dbReference type="OMA" id="CGMTTHN"/>
<comment type="similarity">
    <text evidence="2">Belongs to the GPLD1 family.</text>
</comment>
<keyword evidence="5" id="KW-0964">Secreted</keyword>
<name>D3AZT7_HETP5</name>
<evidence type="ECO:0000313" key="15">
    <source>
        <dbReference type="EMBL" id="EFA84561.1"/>
    </source>
</evidence>
<evidence type="ECO:0000256" key="7">
    <source>
        <dbReference type="ARBA" id="ARBA00022737"/>
    </source>
</evidence>
<evidence type="ECO:0000256" key="8">
    <source>
        <dbReference type="ARBA" id="ARBA00022801"/>
    </source>
</evidence>
<feature type="transmembrane region" description="Helical" evidence="13">
    <location>
        <begin position="7"/>
        <end position="25"/>
    </location>
</feature>
<evidence type="ECO:0000256" key="9">
    <source>
        <dbReference type="ARBA" id="ARBA00023180"/>
    </source>
</evidence>
<proteinExistence type="inferred from homology"/>
<dbReference type="Pfam" id="PF00882">
    <property type="entry name" value="Zn_dep_PLPC"/>
    <property type="match status" value="1"/>
</dbReference>
<evidence type="ECO:0000256" key="10">
    <source>
        <dbReference type="ARBA" id="ARBA00029753"/>
    </source>
</evidence>
<dbReference type="EC" id="3.1.4.50" evidence="3"/>
<dbReference type="GeneID" id="31357079"/>
<evidence type="ECO:0000256" key="11">
    <source>
        <dbReference type="ARBA" id="ARBA00093237"/>
    </source>
</evidence>
<evidence type="ECO:0000256" key="3">
    <source>
        <dbReference type="ARBA" id="ARBA00012284"/>
    </source>
</evidence>
<comment type="caution">
    <text evidence="15">The sequence shown here is derived from an EMBL/GenBank/DDBJ whole genome shotgun (WGS) entry which is preliminary data.</text>
</comment>
<dbReference type="InParanoid" id="D3AZT7"/>
<evidence type="ECO:0000256" key="6">
    <source>
        <dbReference type="ARBA" id="ARBA00022729"/>
    </source>
</evidence>
<dbReference type="Proteomes" id="UP000001396">
    <property type="component" value="Unassembled WGS sequence"/>
</dbReference>
<keyword evidence="7" id="KW-0677">Repeat</keyword>
<dbReference type="AlphaFoldDB" id="D3AZT7"/>
<dbReference type="SMART" id="SM00191">
    <property type="entry name" value="Int_alpha"/>
    <property type="match status" value="5"/>
</dbReference>
<evidence type="ECO:0000256" key="4">
    <source>
        <dbReference type="ARBA" id="ARBA00015988"/>
    </source>
</evidence>
<keyword evidence="6" id="KW-0732">Signal</keyword>
<gene>
    <name evidence="15" type="primary">pldG</name>
    <name evidence="15" type="ORF">PPL_01550</name>
</gene>
<evidence type="ECO:0000256" key="13">
    <source>
        <dbReference type="SAM" id="Phobius"/>
    </source>
</evidence>
<keyword evidence="13" id="KW-0812">Transmembrane</keyword>
<keyword evidence="16" id="KW-1185">Reference proteome</keyword>
<dbReference type="PANTHER" id="PTHR23221">
    <property type="entry name" value="GLYCOSYLPHOSPHATIDYLINOSITOL PHOSPHOLIPASE D"/>
    <property type="match status" value="1"/>
</dbReference>
<dbReference type="Gene3D" id="2.130.10.130">
    <property type="entry name" value="Integrin alpha, N-terminal"/>
    <property type="match status" value="2"/>
</dbReference>
<dbReference type="GO" id="GO:0004621">
    <property type="term" value="F:glycosylphosphatidylinositol phospholipase D activity"/>
    <property type="evidence" value="ECO:0007669"/>
    <property type="project" value="UniProtKB-EC"/>
</dbReference>
<evidence type="ECO:0000256" key="1">
    <source>
        <dbReference type="ARBA" id="ARBA00004613"/>
    </source>
</evidence>
<protein>
    <recommendedName>
        <fullName evidence="4">Phosphatidylinositol-glycan-specific phospholipase D</fullName>
        <ecNumber evidence="3">3.1.4.50</ecNumber>
    </recommendedName>
    <alternativeName>
        <fullName evidence="10">Glycosyl-phosphatidylinositol-specific phospholipase D</fullName>
    </alternativeName>
</protein>
<dbReference type="STRING" id="670386.D3AZT7"/>
<evidence type="ECO:0000313" key="16">
    <source>
        <dbReference type="Proteomes" id="UP000001396"/>
    </source>
</evidence>
<dbReference type="InterPro" id="IPR001028">
    <property type="entry name" value="Gprt_PLipase_D"/>
</dbReference>
<dbReference type="InterPro" id="IPR029002">
    <property type="entry name" value="PLPC/GPLD1"/>
</dbReference>
<keyword evidence="13" id="KW-1133">Transmembrane helix</keyword>
<dbReference type="PANTHER" id="PTHR23221:SF7">
    <property type="entry name" value="PHOSPHATIDYLINOSITOL-GLYCAN-SPECIFIC PHOSPHOLIPASE D"/>
    <property type="match status" value="1"/>
</dbReference>
<comment type="subcellular location">
    <subcellularLocation>
        <location evidence="1">Secreted</location>
    </subcellularLocation>
</comment>
<sequence length="811" mass="89807">MKYFHSLPLIIVVVIGIFITTSIFLSTNNVVDACGMTTHNEVARRAFNFSDFKEYPQFQQMILNNLASFQAGAAFPDWGYSCGGFAAESEAAHWPPFLRNASEYLLATYTQPWNAKAQSLAVFLLGVMSHQVADISWHSIAGDQNGLIASMAGQDFNGTYSVAHENADTGGEFVLAYNYNLDWLEDEWYVPVEDVKNIYHQMNYTTVTELALVKCNSILFAGAMAVKTGGRFLYPEIAEKSPFLIDHYQDYFNGGLDDMAVWTSYCWPVLMGWLEGEKIGNFCAIQPDPSFSHGHRRNGFEKIAEHFSDDAINILIDRMDIFKDHHNNYLISMNPIDPIELGFKVPPKPHNKMNDIPTNYSTIFSENAYSYFGRSLISHDLNNDGFDDLIVSAPGDGVPGAMQTGCVYYIMMGENNSSRFVNSAQFEINQIANGKVCGNEIHARFGWSTVLLDFNMDGVIDLVVGAPSSANADLNYFGKVFIYLGQMNGQQWSIDQSSPITINGTYFQDQAGLMLFTGDANNDGHQDLIIGMPTAGPNQQGKLAIFYSSEKRSSQHPLDLERDANFQAFGTTAFEWFGYHAAISSGLLLVGSPTFHEDGDLMNIGKITGFQLSKPKQPKFTLIGHYQFDKLGYTFQVVNGSFMGMNENLLVVGLPTRGYELREQVGEVMLIAFESLVGYVDLADCEVLLQVTGDTSYSRFGESLAMDLFEGSVPTLYIGSPLWTDSISTGSGAVYQYTINPPAKDKSNNNKSVTTVDGGSYVNNKEKDSRFGFRMVLADVNNDGKKDIIIGADRDSSKSLQSGSINIFFSN</sequence>
<dbReference type="Pfam" id="PF01839">
    <property type="entry name" value="FG-GAP"/>
    <property type="match status" value="2"/>
</dbReference>
<dbReference type="InterPro" id="IPR013517">
    <property type="entry name" value="FG-GAP"/>
</dbReference>
<dbReference type="RefSeq" id="XP_020436674.1">
    <property type="nucleotide sequence ID" value="XM_020572557.1"/>
</dbReference>
<evidence type="ECO:0000256" key="12">
    <source>
        <dbReference type="PROSITE-ProRule" id="PRU00803"/>
    </source>
</evidence>
<dbReference type="InterPro" id="IPR028994">
    <property type="entry name" value="Integrin_alpha_N"/>
</dbReference>
<dbReference type="GO" id="GO:0005615">
    <property type="term" value="C:extracellular space"/>
    <property type="evidence" value="ECO:0007669"/>
    <property type="project" value="TreeGrafter"/>
</dbReference>
<feature type="repeat" description="FG-GAP" evidence="12">
    <location>
        <begin position="686"/>
        <end position="746"/>
    </location>
</feature>
<evidence type="ECO:0000256" key="2">
    <source>
        <dbReference type="ARBA" id="ARBA00008652"/>
    </source>
</evidence>
<reference evidence="15 16" key="1">
    <citation type="journal article" date="2011" name="Genome Res.">
        <title>Phylogeny-wide analysis of social amoeba genomes highlights ancient origins for complex intercellular communication.</title>
        <authorList>
            <person name="Heidel A.J."/>
            <person name="Lawal H.M."/>
            <person name="Felder M."/>
            <person name="Schilde C."/>
            <person name="Helps N.R."/>
            <person name="Tunggal B."/>
            <person name="Rivero F."/>
            <person name="John U."/>
            <person name="Schleicher M."/>
            <person name="Eichinger L."/>
            <person name="Platzer M."/>
            <person name="Noegel A.A."/>
            <person name="Schaap P."/>
            <person name="Gloeckner G."/>
        </authorList>
    </citation>
    <scope>NUCLEOTIDE SEQUENCE [LARGE SCALE GENOMIC DNA]</scope>
    <source>
        <strain evidence="16">ATCC 26659 / Pp 5 / PN500</strain>
    </source>
</reference>
<dbReference type="SUPFAM" id="SSF69318">
    <property type="entry name" value="Integrin alpha N-terminal domain"/>
    <property type="match status" value="2"/>
</dbReference>
<dbReference type="GO" id="GO:0031012">
    <property type="term" value="C:extracellular matrix"/>
    <property type="evidence" value="ECO:0007669"/>
    <property type="project" value="TreeGrafter"/>
</dbReference>
<dbReference type="PROSITE" id="PS51470">
    <property type="entry name" value="FG_GAP"/>
    <property type="match status" value="4"/>
</dbReference>
<accession>D3AZT7</accession>
<keyword evidence="8" id="KW-0378">Hydrolase</keyword>
<feature type="repeat" description="FG-GAP" evidence="12">
    <location>
        <begin position="358"/>
        <end position="419"/>
    </location>
</feature>
<evidence type="ECO:0000259" key="14">
    <source>
        <dbReference type="Pfam" id="PF00882"/>
    </source>
</evidence>
<keyword evidence="9" id="KW-0325">Glycoprotein</keyword>
<dbReference type="EMBL" id="ADBJ01000008">
    <property type="protein sequence ID" value="EFA84561.1"/>
    <property type="molecule type" value="Genomic_DNA"/>
</dbReference>
<keyword evidence="13" id="KW-0472">Membrane</keyword>
<feature type="repeat" description="FG-GAP" evidence="12">
    <location>
        <begin position="429"/>
        <end position="492"/>
    </location>
</feature>
<feature type="repeat" description="FG-GAP" evidence="12">
    <location>
        <begin position="757"/>
        <end position="811"/>
    </location>
</feature>
<dbReference type="PRINTS" id="PR00718">
    <property type="entry name" value="PHPHLIPASED"/>
</dbReference>
<feature type="domain" description="Phospholipase C/D" evidence="14">
    <location>
        <begin position="38"/>
        <end position="219"/>
    </location>
</feature>